<evidence type="ECO:0000256" key="6">
    <source>
        <dbReference type="RuleBase" id="RU362114"/>
    </source>
</evidence>
<keyword evidence="3 6" id="KW-0808">Transferase</keyword>
<feature type="region of interest" description="Disordered" evidence="7">
    <location>
        <begin position="349"/>
        <end position="378"/>
    </location>
</feature>
<dbReference type="InterPro" id="IPR052056">
    <property type="entry name" value="Mono-ARTD/PARP"/>
</dbReference>
<dbReference type="Gene3D" id="3.30.70.330">
    <property type="match status" value="1"/>
</dbReference>
<dbReference type="PANTHER" id="PTHR14453">
    <property type="entry name" value="PARP/ZINC FINGER CCCH TYPE DOMAIN CONTAINING PROTEIN"/>
    <property type="match status" value="1"/>
</dbReference>
<dbReference type="InterPro" id="IPR012317">
    <property type="entry name" value="Poly(ADP-ribose)pol_cat_dom"/>
</dbReference>
<feature type="compositionally biased region" description="Basic and acidic residues" evidence="7">
    <location>
        <begin position="1"/>
        <end position="10"/>
    </location>
</feature>
<sequence length="2344" mass="263696">MLKTKVENFTHAHKRRKNQEANRKNNPTEHSRKGKNRVSAFRQNKMSRPSDSGNEEEFAYSSSGSEGEGTWEGERPTGKSVLNVFKGYHVPGKYKPSMDASIVQSIDQESNDDQDTEQSEDSTVSRSETNRLSVKNRISMFEAITEPSVVACMPDSMQQRHSVSEDCSIIGATMTPETNESGNKGSRPPVPPKPSKSLVVSESITPTLTEDTIETKATILSVDSDDEQPPKMVFKNDFTKSLFADAPPPDVVEQPLQSDIPMESFVILSKEDELFQSGIVSTTNTDEGTDVDKEFLGVKLESDVDMRDEANIQESVDRSKLNDSEFDEDITAVDFGSVQMTDDTVNVRTDDMDEKEAGSEKNSITEIISQVQSDKDGVNSEGVIQLTEKEVSVPPVADSKDEQVKSMETAELVSHVIDTTEEKTDNTEKEIELGEPPVSSVTPDPDETKQTSEMGTNELQTDPPDETKQTFESKENGMGTNELQRDPDEIKQTFERKENEMGINEMQTDPDEIKQTFESKENEMGSNELQTEIQDTGEAEESADSSDDDSFKDCNEGDDIEMFQSMQPLEPFEEKGDIDSDDNKVDDVSEETPKTNAATEFDEIFPSIEIIDSGTIIQPQQAFSSMSSSVDSSDMPWSIIPQTIDENIKEGKEGISSQSSGNFSILSKSDSDENIQIVENSQIVDNSQIVEETIAVPDQCPSMERSTPLSSEGVCFNQSLPVDDDEVKEMRPSHLKETKEVKPTGRFKETPKQEEIGTAAQKPPPVVRPTTFQGYIVKSGVTDISTYDGEQKNHLYCAFEDNQTPPPPPPPKSQAVLEELKSLASQRANTPTPDDTKPFPVEQVRVDQSEESETQADIMTTSVEYGSYSNYTYTQGYPPAAGYDANAYQGQYGMQAGQYDPQLFWQPYPGQQPFTPNAHYQAPSLPPEYYPYQYYPPYAQAYPNSQQFNSSNTSDQPHIPAQELEKVPTGQSNASVHAPEFVGEASKLTSDYKNAPSKQKGKESFKPKKSQSPRKTKDTSKQGQHRTPTETTSKPQAKHAHDSKQHQKHVPKRNPTKQAPKPEHRKSSAGGDVEGTPYETDDGNCTIVTFSDAEVVERVCAKKDHILNGQSLQVSPFYKCELGELYDAKLHKFSLPEPIVLTLSTRMLFEVAGELKSTLLPMRFIGDNAYPYLLPQPYHTKRKGIKEELGRGCAFSKHPDVVVLCDESKCLVEVFGLRASTSSVFEDIEGNVKQWERQLTRTTERITYSFLHLKLMEKLGFISRLKEKPEFDVRVGDDFVDLEGQPDDITHAKLELHKGKDKMKVFKYEHGLSFECAEFVGSKEKVIALIDESFKEKRIEASWKLEGSEFHVVFVKDQEDDYGYANVVDMDSDIVSVFSNILEKFILYERDDKDVFHSAEWTLFITDLTEDHDDFAGFDIDEKKCRLVMHGWHKNVNEMYKQDKETIEIRGNKKDRDMARDKLEKVFTSVIREEHTIEKVSVKDVFQDEKARGKIGEIEQSTSLSLKKTYMQRSELIKFPGQRQHQGDVFVVSTSPSLNLKGGQAGRAILHVAGHDLQHKIKEAYPEDIAYGDIADVGGGKMKCDCMYLTALPGWKAADHKAQEVLKKLVQDCLKKASKEKKMSIVFSALGCGQLKYPVEVVAGIMFESAVDFDKNNKKSSLKTAFKDELRLRRDGGGKRHVDVILCSTSSTMDLKHGACLALLKKGGKKLEEECASNYSNTLDDCQIAEISSGDLPCKKLFLTKLKEMLRTAFKLAETRKYSSLAIPAMGTGNLKYPKEDVCRCMFETFIELGKQEEANKHFTIFRRIRIFGVDLKVFIGDILEHKADAFVTSTGSKLELHGAGFSPIKPENIAESLFDALDEFMSDESTDLKIREVHLIVYKTQAERFQPIIDVLRSKAMKATSDLKSGSLGQLKKAGRKFWKKTKELVGVGYLASEEGATAQPRPSPSSSKRNTSTLALYIYSDSSENIQRCKQRLETHLEEALITAYVKQYTAIVCSLTKEEKEELESLPLVVDMKIDEKDGIVVIKGERKLAFEAQSNVREMLMRFEKNRCELEQSQELAKKIEWQYEEEDTIEMKYKFYGNLQSFKMEMAYQRNERFVSFVDNGVEYEIDFNDMVEYAKHDKADLVRVVRKEILKGQQVPLPTEWKAMKDGVNIKLVEIKPDEKQFKDIEARFMTEIERIQNKALYQQYQAKKSFLQEQKPILPPNMPLERELWHGTNEAAMDSIICHGFNRSYAGDNAGKPWYGQGVYFASDASYSARSWMTGAGVGKKGYVFLVKALTGHLCPGKPGMRVLEPVDKAKDPLVLYDCAVDKLANPMEFVIFSDTQAYPAYILTFSSG</sequence>
<dbReference type="Proteomes" id="UP001164746">
    <property type="component" value="Chromosome 12"/>
</dbReference>
<dbReference type="Pfam" id="PF23085">
    <property type="entry name" value="RRM_PARP14_3"/>
    <property type="match status" value="1"/>
</dbReference>
<feature type="region of interest" description="Disordered" evidence="7">
    <location>
        <begin position="986"/>
        <end position="1081"/>
    </location>
</feature>
<dbReference type="InterPro" id="IPR002589">
    <property type="entry name" value="Macro_dom"/>
</dbReference>
<dbReference type="PANTHER" id="PTHR14453:SF102">
    <property type="entry name" value="PROTEIN MONO-ADP-RIBOSYLTRANSFERASE PARP14-LIKE"/>
    <property type="match status" value="1"/>
</dbReference>
<feature type="compositionally biased region" description="Acidic residues" evidence="7">
    <location>
        <begin position="535"/>
        <end position="548"/>
    </location>
</feature>
<feature type="region of interest" description="Disordered" evidence="7">
    <location>
        <begin position="1"/>
        <end position="78"/>
    </location>
</feature>
<dbReference type="PROSITE" id="PS51154">
    <property type="entry name" value="MACRO"/>
    <property type="match status" value="1"/>
</dbReference>
<dbReference type="Gene3D" id="3.30.720.50">
    <property type="match status" value="1"/>
</dbReference>
<keyword evidence="5" id="KW-0539">Nucleus</keyword>
<feature type="domain" description="Macro" evidence="10">
    <location>
        <begin position="1496"/>
        <end position="1670"/>
    </location>
</feature>
<dbReference type="InterPro" id="IPR043472">
    <property type="entry name" value="Macro_dom-like"/>
</dbReference>
<organism evidence="11 12">
    <name type="scientific">Mya arenaria</name>
    <name type="common">Soft-shell clam</name>
    <dbReference type="NCBI Taxonomy" id="6604"/>
    <lineage>
        <taxon>Eukaryota</taxon>
        <taxon>Metazoa</taxon>
        <taxon>Spiralia</taxon>
        <taxon>Lophotrochozoa</taxon>
        <taxon>Mollusca</taxon>
        <taxon>Bivalvia</taxon>
        <taxon>Autobranchia</taxon>
        <taxon>Heteroconchia</taxon>
        <taxon>Euheterodonta</taxon>
        <taxon>Imparidentia</taxon>
        <taxon>Neoheterodontei</taxon>
        <taxon>Myida</taxon>
        <taxon>Myoidea</taxon>
        <taxon>Myidae</taxon>
        <taxon>Mya</taxon>
    </lineage>
</organism>
<dbReference type="InterPro" id="IPR004170">
    <property type="entry name" value="WWE_dom"/>
</dbReference>
<evidence type="ECO:0000256" key="5">
    <source>
        <dbReference type="ARBA" id="ARBA00023242"/>
    </source>
</evidence>
<dbReference type="InterPro" id="IPR012677">
    <property type="entry name" value="Nucleotide-bd_a/b_plait_sf"/>
</dbReference>
<feature type="compositionally biased region" description="Basic and acidic residues" evidence="7">
    <location>
        <begin position="511"/>
        <end position="523"/>
    </location>
</feature>
<dbReference type="Pfam" id="PF01661">
    <property type="entry name" value="Macro"/>
    <property type="match status" value="2"/>
</dbReference>
<name>A0ABY7FFJ5_MYAAR</name>
<feature type="compositionally biased region" description="Basic and acidic residues" evidence="7">
    <location>
        <begin position="418"/>
        <end position="432"/>
    </location>
</feature>
<dbReference type="EC" id="2.4.2.-" evidence="6"/>
<feature type="compositionally biased region" description="Polar residues" evidence="7">
    <location>
        <begin position="121"/>
        <end position="131"/>
    </location>
</feature>
<evidence type="ECO:0000259" key="9">
    <source>
        <dbReference type="PROSITE" id="PS51059"/>
    </source>
</evidence>
<protein>
    <recommendedName>
        <fullName evidence="6">Poly [ADP-ribose] polymerase</fullName>
        <shortName evidence="6">PARP</shortName>
        <ecNumber evidence="6">2.4.2.-</ecNumber>
    </recommendedName>
</protein>
<feature type="compositionally biased region" description="Polar residues" evidence="7">
    <location>
        <begin position="41"/>
        <end position="52"/>
    </location>
</feature>
<dbReference type="Gene3D" id="3.40.220.10">
    <property type="entry name" value="Leucine Aminopeptidase, subunit E, domain 1"/>
    <property type="match status" value="2"/>
</dbReference>
<feature type="compositionally biased region" description="Basic and acidic residues" evidence="7">
    <location>
        <begin position="465"/>
        <end position="475"/>
    </location>
</feature>
<dbReference type="Pfam" id="PF02825">
    <property type="entry name" value="WWE"/>
    <property type="match status" value="1"/>
</dbReference>
<evidence type="ECO:0000256" key="1">
    <source>
        <dbReference type="ARBA" id="ARBA00004123"/>
    </source>
</evidence>
<feature type="domain" description="PARP catalytic" evidence="9">
    <location>
        <begin position="2147"/>
        <end position="2344"/>
    </location>
</feature>
<evidence type="ECO:0000259" key="10">
    <source>
        <dbReference type="PROSITE" id="PS51154"/>
    </source>
</evidence>
<evidence type="ECO:0000256" key="4">
    <source>
        <dbReference type="ARBA" id="ARBA00023027"/>
    </source>
</evidence>
<feature type="compositionally biased region" description="Basic and acidic residues" evidence="7">
    <location>
        <begin position="18"/>
        <end position="31"/>
    </location>
</feature>
<keyword evidence="4 6" id="KW-0520">NAD</keyword>
<feature type="region of interest" description="Disordered" evidence="7">
    <location>
        <begin position="173"/>
        <end position="199"/>
    </location>
</feature>
<evidence type="ECO:0000256" key="2">
    <source>
        <dbReference type="ARBA" id="ARBA00022676"/>
    </source>
</evidence>
<feature type="compositionally biased region" description="Basic and acidic residues" evidence="7">
    <location>
        <begin position="572"/>
        <end position="593"/>
    </location>
</feature>
<gene>
    <name evidence="11" type="ORF">MAR_014932</name>
</gene>
<evidence type="ECO:0000256" key="3">
    <source>
        <dbReference type="ARBA" id="ARBA00022679"/>
    </source>
</evidence>
<dbReference type="EMBL" id="CP111023">
    <property type="protein sequence ID" value="WAR20958.1"/>
    <property type="molecule type" value="Genomic_DNA"/>
</dbReference>
<feature type="compositionally biased region" description="Polar residues" evidence="7">
    <location>
        <begin position="451"/>
        <end position="460"/>
    </location>
</feature>
<feature type="region of interest" description="Disordered" evidence="7">
    <location>
        <begin position="414"/>
        <end position="598"/>
    </location>
</feature>
<keyword evidence="2 6" id="KW-0328">Glycosyltransferase</keyword>
<dbReference type="PROSITE" id="PS50918">
    <property type="entry name" value="WWE"/>
    <property type="match status" value="1"/>
</dbReference>
<feature type="compositionally biased region" description="Polar residues" evidence="7">
    <location>
        <begin position="524"/>
        <end position="534"/>
    </location>
</feature>
<dbReference type="Pfam" id="PF00644">
    <property type="entry name" value="PARP"/>
    <property type="match status" value="1"/>
</dbReference>
<feature type="compositionally biased region" description="Polar residues" evidence="7">
    <location>
        <begin position="360"/>
        <end position="372"/>
    </location>
</feature>
<reference evidence="11" key="1">
    <citation type="submission" date="2022-11" db="EMBL/GenBank/DDBJ databases">
        <title>Centuries of genome instability and evolution in soft-shell clam transmissible cancer (bioRxiv).</title>
        <authorList>
            <person name="Hart S.F.M."/>
            <person name="Yonemitsu M.A."/>
            <person name="Giersch R.M."/>
            <person name="Beal B.F."/>
            <person name="Arriagada G."/>
            <person name="Davis B.W."/>
            <person name="Ostrander E.A."/>
            <person name="Goff S.P."/>
            <person name="Metzger M.J."/>
        </authorList>
    </citation>
    <scope>NUCLEOTIDE SEQUENCE</scope>
    <source>
        <strain evidence="11">MELC-2E11</strain>
        <tissue evidence="11">Siphon/mantle</tissue>
    </source>
</reference>
<dbReference type="SUPFAM" id="SSF117839">
    <property type="entry name" value="WWE domain"/>
    <property type="match status" value="1"/>
</dbReference>
<dbReference type="PROSITE" id="PS51059">
    <property type="entry name" value="PARP_CATALYTIC"/>
    <property type="match status" value="1"/>
</dbReference>
<feature type="compositionally biased region" description="Basic residues" evidence="7">
    <location>
        <begin position="1046"/>
        <end position="1055"/>
    </location>
</feature>
<evidence type="ECO:0000259" key="8">
    <source>
        <dbReference type="PROSITE" id="PS50918"/>
    </source>
</evidence>
<dbReference type="InterPro" id="IPR037197">
    <property type="entry name" value="WWE_dom_sf"/>
</dbReference>
<dbReference type="SMART" id="SM00506">
    <property type="entry name" value="A1pp"/>
    <property type="match status" value="2"/>
</dbReference>
<dbReference type="SUPFAM" id="SSF56399">
    <property type="entry name" value="ADP-ribosylation"/>
    <property type="match status" value="1"/>
</dbReference>
<comment type="subcellular location">
    <subcellularLocation>
        <location evidence="1">Nucleus</location>
    </subcellularLocation>
</comment>
<feature type="compositionally biased region" description="Polar residues" evidence="7">
    <location>
        <begin position="1021"/>
        <end position="1035"/>
    </location>
</feature>
<accession>A0ABY7FFJ5</accession>
<feature type="domain" description="WWE" evidence="8">
    <location>
        <begin position="2056"/>
        <end position="2137"/>
    </location>
</feature>
<dbReference type="Gene3D" id="3.90.228.10">
    <property type="match status" value="1"/>
</dbReference>
<keyword evidence="12" id="KW-1185">Reference proteome</keyword>
<proteinExistence type="predicted"/>
<dbReference type="SUPFAM" id="SSF52949">
    <property type="entry name" value="Macro domain-like"/>
    <property type="match status" value="2"/>
</dbReference>
<feature type="compositionally biased region" description="Basic and acidic residues" evidence="7">
    <location>
        <begin position="483"/>
        <end position="500"/>
    </location>
</feature>
<feature type="region of interest" description="Disordered" evidence="7">
    <location>
        <begin position="106"/>
        <end position="131"/>
    </location>
</feature>
<evidence type="ECO:0000313" key="11">
    <source>
        <dbReference type="EMBL" id="WAR20958.1"/>
    </source>
</evidence>
<evidence type="ECO:0000256" key="7">
    <source>
        <dbReference type="SAM" id="MobiDB-lite"/>
    </source>
</evidence>
<evidence type="ECO:0000313" key="12">
    <source>
        <dbReference type="Proteomes" id="UP001164746"/>
    </source>
</evidence>
<feature type="compositionally biased region" description="Acidic residues" evidence="7">
    <location>
        <begin position="109"/>
        <end position="120"/>
    </location>
</feature>